<dbReference type="SUPFAM" id="SSF143081">
    <property type="entry name" value="BB1717-like"/>
    <property type="match status" value="1"/>
</dbReference>
<organism evidence="9">
    <name type="scientific">Bellilinea caldifistulae</name>
    <dbReference type="NCBI Taxonomy" id="360411"/>
    <lineage>
        <taxon>Bacteria</taxon>
        <taxon>Bacillati</taxon>
        <taxon>Chloroflexota</taxon>
        <taxon>Anaerolineae</taxon>
        <taxon>Anaerolineales</taxon>
        <taxon>Anaerolineaceae</taxon>
        <taxon>Bellilinea</taxon>
    </lineage>
</organism>
<dbReference type="Gene3D" id="3.90.1680.10">
    <property type="entry name" value="SOS response associated peptidase-like"/>
    <property type="match status" value="1"/>
</dbReference>
<evidence type="ECO:0000256" key="3">
    <source>
        <dbReference type="ARBA" id="ARBA00022763"/>
    </source>
</evidence>
<dbReference type="GO" id="GO:0008233">
    <property type="term" value="F:peptidase activity"/>
    <property type="evidence" value="ECO:0007669"/>
    <property type="project" value="UniProtKB-KW"/>
</dbReference>
<dbReference type="PANTHER" id="PTHR13604:SF0">
    <property type="entry name" value="ABASIC SITE PROCESSING PROTEIN HMCES"/>
    <property type="match status" value="1"/>
</dbReference>
<gene>
    <name evidence="9" type="ORF">ENT17_07245</name>
</gene>
<evidence type="ECO:0000256" key="4">
    <source>
        <dbReference type="ARBA" id="ARBA00022801"/>
    </source>
</evidence>
<evidence type="ECO:0000256" key="2">
    <source>
        <dbReference type="ARBA" id="ARBA00022670"/>
    </source>
</evidence>
<keyword evidence="6" id="KW-0238">DNA-binding</keyword>
<reference evidence="9" key="1">
    <citation type="journal article" date="2020" name="mSystems">
        <title>Genome- and Community-Level Interaction Insights into Carbon Utilization and Element Cycling Functions of Hydrothermarchaeota in Hydrothermal Sediment.</title>
        <authorList>
            <person name="Zhou Z."/>
            <person name="Liu Y."/>
            <person name="Xu W."/>
            <person name="Pan J."/>
            <person name="Luo Z.H."/>
            <person name="Li M."/>
        </authorList>
    </citation>
    <scope>NUCLEOTIDE SEQUENCE [LARGE SCALE GENOMIC DNA]</scope>
    <source>
        <strain evidence="9">SpSt-556</strain>
    </source>
</reference>
<dbReference type="GO" id="GO:0106300">
    <property type="term" value="P:protein-DNA covalent cross-linking repair"/>
    <property type="evidence" value="ECO:0007669"/>
    <property type="project" value="InterPro"/>
</dbReference>
<dbReference type="InterPro" id="IPR036590">
    <property type="entry name" value="SRAP-like"/>
</dbReference>
<evidence type="ECO:0000256" key="7">
    <source>
        <dbReference type="ARBA" id="ARBA00023239"/>
    </source>
</evidence>
<accession>A0A7C4KZW8</accession>
<keyword evidence="7" id="KW-0456">Lyase</keyword>
<evidence type="ECO:0000256" key="5">
    <source>
        <dbReference type="ARBA" id="ARBA00023124"/>
    </source>
</evidence>
<evidence type="ECO:0000256" key="6">
    <source>
        <dbReference type="ARBA" id="ARBA00023125"/>
    </source>
</evidence>
<proteinExistence type="inferred from homology"/>
<evidence type="ECO:0000256" key="1">
    <source>
        <dbReference type="ARBA" id="ARBA00008136"/>
    </source>
</evidence>
<keyword evidence="3" id="KW-0227">DNA damage</keyword>
<dbReference type="EC" id="3.4.-.-" evidence="8"/>
<keyword evidence="5" id="KW-0190">Covalent protein-DNA linkage</keyword>
<dbReference type="PANTHER" id="PTHR13604">
    <property type="entry name" value="DC12-RELATED"/>
    <property type="match status" value="1"/>
</dbReference>
<name>A0A7C4KZW8_9CHLR</name>
<dbReference type="InterPro" id="IPR003738">
    <property type="entry name" value="SRAP"/>
</dbReference>
<evidence type="ECO:0000313" key="9">
    <source>
        <dbReference type="EMBL" id="HGS87400.1"/>
    </source>
</evidence>
<protein>
    <recommendedName>
        <fullName evidence="8">Abasic site processing protein</fullName>
        <ecNumber evidence="8">3.4.-.-</ecNumber>
    </recommendedName>
</protein>
<dbReference type="GO" id="GO:0016829">
    <property type="term" value="F:lyase activity"/>
    <property type="evidence" value="ECO:0007669"/>
    <property type="project" value="UniProtKB-KW"/>
</dbReference>
<dbReference type="EMBL" id="DSXR01000074">
    <property type="protein sequence ID" value="HGS87400.1"/>
    <property type="molecule type" value="Genomic_DNA"/>
</dbReference>
<comment type="similarity">
    <text evidence="1 8">Belongs to the SOS response-associated peptidase family.</text>
</comment>
<keyword evidence="2 8" id="KW-0645">Protease</keyword>
<dbReference type="Pfam" id="PF02586">
    <property type="entry name" value="SRAP"/>
    <property type="match status" value="1"/>
</dbReference>
<evidence type="ECO:0000256" key="8">
    <source>
        <dbReference type="RuleBase" id="RU364100"/>
    </source>
</evidence>
<dbReference type="AlphaFoldDB" id="A0A7C4KZW8"/>
<keyword evidence="4 8" id="KW-0378">Hydrolase</keyword>
<dbReference type="GO" id="GO:0006508">
    <property type="term" value="P:proteolysis"/>
    <property type="evidence" value="ECO:0007669"/>
    <property type="project" value="UniProtKB-KW"/>
</dbReference>
<sequence>MCGRFSLALDPEELREVFGLVETPTLWIPRYNIAPTQPVAVITDAARPKLDYMRWGLVPSWAKDISIGQKLINARAETIREKPSFRSAFSRRRCLIPADGFFEWKKPEGGKKLPAEPYYFRLRDGKPFAFAGLWEIWHSPEGDELKTCTILTTDANELVGTVHQRMPILFEVDEAWTWLQPLAADTLLALLKPFPAEKMEAYPVSRLVNDPKQDDPQCVQPIG</sequence>
<comment type="caution">
    <text evidence="9">The sequence shown here is derived from an EMBL/GenBank/DDBJ whole genome shotgun (WGS) entry which is preliminary data.</text>
</comment>
<dbReference type="GO" id="GO:0003697">
    <property type="term" value="F:single-stranded DNA binding"/>
    <property type="evidence" value="ECO:0007669"/>
    <property type="project" value="InterPro"/>
</dbReference>